<keyword evidence="2" id="KW-0732">Signal</keyword>
<feature type="compositionally biased region" description="Polar residues" evidence="1">
    <location>
        <begin position="432"/>
        <end position="453"/>
    </location>
</feature>
<evidence type="ECO:0000256" key="1">
    <source>
        <dbReference type="SAM" id="MobiDB-lite"/>
    </source>
</evidence>
<feature type="region of interest" description="Disordered" evidence="1">
    <location>
        <begin position="424"/>
        <end position="453"/>
    </location>
</feature>
<sequence>MSRIRGWRQWCALVTASMCMLMSSVTGAASAQDTTVSQHNDAMQDVLADNPDETGQSLDQDHQEAMLQPLQTHGAAPETHGYWGGAEWTYDVATKTLVMAPQGDTHVVYGTAEFLTKNDGELATKSEVETVRIDHTIDLWNPSQLASMFRNARNLTTVQNIHNLKVKRYFPKEKECWIDLSYMFAGTNIQSVDFSQWDFGDHIINANSMFAQATTVATTDFNIPFERIGTARDMFWRAGNLERINIAGRSGVKTAQWFTDAYGMFENCDHLRKVVWKLATPNLERLAWAFARCGALEEADLNGMQSSAMRYSSQLFTDCSKLKTVDLTGTHFLAGISTDMFANTAQLTSITLLKAAVKYLYTVNNKALGSNMLPHIAKTNVRWNAENKSLSWQAWAKAIALSDESSARFMISSQAALTEPLTAVEPQHADSSDTAQAAPQSQSGQTWSEQNSVINGDWGGTPWTLNRTTGELVFAPDKSADVAFGTPMFSFDNQHIDELRDLTKTVRFAHIVRIHGAHQLEAMFSNFGNLESVEGFENIDFGKIPDTGCTLSMRNMFAGTHVQKLDLSKVYFRKHTINTRGMFERATITNVDSFHIPYERVTNAERMFSQAQGIDHVEIAGPDRSKAMYLTTAEEMFAHSSVTSVNWKLASPRLSNLRSMFLYCRELVGAHLNGMAATSVQIMDDMFYCCRKLDTVRLIDTMLTSYDPEDYNNIFRDTAIQKISFSKYTFDQLYQQFEHTDCASLPDIYDSSVLWNGYYMRRTWEGWKNDTSISAQSGIDFTRYIPR</sequence>
<keyword evidence="4" id="KW-1185">Reference proteome</keyword>
<feature type="chain" id="PRO_5038404583" evidence="2">
    <location>
        <begin position="29"/>
        <end position="787"/>
    </location>
</feature>
<name>A0A430FRW2_9BIFI</name>
<keyword evidence="3" id="KW-0449">Lipoprotein</keyword>
<reference evidence="3 4" key="1">
    <citation type="submission" date="2018-09" db="EMBL/GenBank/DDBJ databases">
        <title>Characterization of the phylogenetic diversity of five novel species belonging to the genus Bifidobacterium.</title>
        <authorList>
            <person name="Lugli G.A."/>
            <person name="Duranti S."/>
            <person name="Milani C."/>
        </authorList>
    </citation>
    <scope>NUCLEOTIDE SEQUENCE [LARGE SCALE GENOMIC DNA]</scope>
    <source>
        <strain evidence="3 4">2036B</strain>
    </source>
</reference>
<dbReference type="Proteomes" id="UP000287609">
    <property type="component" value="Unassembled WGS sequence"/>
</dbReference>
<feature type="signal peptide" evidence="2">
    <location>
        <begin position="1"/>
        <end position="28"/>
    </location>
</feature>
<dbReference type="Pfam" id="PF13306">
    <property type="entry name" value="LRR_5"/>
    <property type="match status" value="1"/>
</dbReference>
<evidence type="ECO:0000313" key="3">
    <source>
        <dbReference type="EMBL" id="RSX55621.1"/>
    </source>
</evidence>
<dbReference type="InterPro" id="IPR032675">
    <property type="entry name" value="LRR_dom_sf"/>
</dbReference>
<organism evidence="3 4">
    <name type="scientific">Bifidobacterium dolichotidis</name>
    <dbReference type="NCBI Taxonomy" id="2306976"/>
    <lineage>
        <taxon>Bacteria</taxon>
        <taxon>Bacillati</taxon>
        <taxon>Actinomycetota</taxon>
        <taxon>Actinomycetes</taxon>
        <taxon>Bifidobacteriales</taxon>
        <taxon>Bifidobacteriaceae</taxon>
        <taxon>Bifidobacterium</taxon>
    </lineage>
</organism>
<dbReference type="Pfam" id="PF03382">
    <property type="entry name" value="DUF285"/>
    <property type="match status" value="2"/>
</dbReference>
<protein>
    <submittedName>
        <fullName evidence="3">Lipoprotein</fullName>
    </submittedName>
</protein>
<dbReference type="EMBL" id="QXGM01000001">
    <property type="protein sequence ID" value="RSX55621.1"/>
    <property type="molecule type" value="Genomic_DNA"/>
</dbReference>
<dbReference type="AlphaFoldDB" id="A0A430FRW2"/>
<evidence type="ECO:0000256" key="2">
    <source>
        <dbReference type="SAM" id="SignalP"/>
    </source>
</evidence>
<dbReference type="Gene3D" id="3.80.10.10">
    <property type="entry name" value="Ribonuclease Inhibitor"/>
    <property type="match status" value="2"/>
</dbReference>
<dbReference type="InterPro" id="IPR026906">
    <property type="entry name" value="LRR_5"/>
</dbReference>
<dbReference type="SUPFAM" id="SSF52047">
    <property type="entry name" value="RNI-like"/>
    <property type="match status" value="1"/>
</dbReference>
<accession>A0A430FRW2</accession>
<gene>
    <name evidence="3" type="ORF">D2E26_0184</name>
</gene>
<comment type="caution">
    <text evidence="3">The sequence shown here is derived from an EMBL/GenBank/DDBJ whole genome shotgun (WGS) entry which is preliminary data.</text>
</comment>
<dbReference type="InterPro" id="IPR005046">
    <property type="entry name" value="DUF285"/>
</dbReference>
<evidence type="ECO:0000313" key="4">
    <source>
        <dbReference type="Proteomes" id="UP000287609"/>
    </source>
</evidence>
<proteinExistence type="predicted"/>